<organism evidence="1 2">
    <name type="scientific">Globisporangium ultimum (strain ATCC 200006 / CBS 805.95 / DAOM BR144)</name>
    <name type="common">Pythium ultimum</name>
    <dbReference type="NCBI Taxonomy" id="431595"/>
    <lineage>
        <taxon>Eukaryota</taxon>
        <taxon>Sar</taxon>
        <taxon>Stramenopiles</taxon>
        <taxon>Oomycota</taxon>
        <taxon>Peronosporomycetes</taxon>
        <taxon>Pythiales</taxon>
        <taxon>Pythiaceae</taxon>
        <taxon>Globisporangium</taxon>
    </lineage>
</organism>
<dbReference type="AlphaFoldDB" id="K3X705"/>
<dbReference type="EnsemblProtists" id="PYU1_T013004">
    <property type="protein sequence ID" value="PYU1_T013004"/>
    <property type="gene ID" value="PYU1_G012977"/>
</dbReference>
<proteinExistence type="predicted"/>
<dbReference type="VEuPathDB" id="FungiDB:PYU1_G012977"/>
<reference evidence="2" key="2">
    <citation type="submission" date="2010-04" db="EMBL/GenBank/DDBJ databases">
        <authorList>
            <person name="Buell R."/>
            <person name="Hamilton J."/>
            <person name="Hostetler J."/>
        </authorList>
    </citation>
    <scope>NUCLEOTIDE SEQUENCE [LARGE SCALE GENOMIC DNA]</scope>
    <source>
        <strain evidence="2">DAOM:BR144</strain>
    </source>
</reference>
<reference evidence="1" key="3">
    <citation type="submission" date="2015-02" db="UniProtKB">
        <authorList>
            <consortium name="EnsemblProtists"/>
        </authorList>
    </citation>
    <scope>IDENTIFICATION</scope>
    <source>
        <strain evidence="1">DAOM BR144</strain>
    </source>
</reference>
<dbReference type="eggNOG" id="ENOG502RUWM">
    <property type="taxonomic scope" value="Eukaryota"/>
</dbReference>
<dbReference type="EMBL" id="GL376570">
    <property type="status" value="NOT_ANNOTATED_CDS"/>
    <property type="molecule type" value="Genomic_DNA"/>
</dbReference>
<dbReference type="Proteomes" id="UP000019132">
    <property type="component" value="Unassembled WGS sequence"/>
</dbReference>
<dbReference type="InParanoid" id="K3X705"/>
<reference evidence="2" key="1">
    <citation type="journal article" date="2010" name="Genome Biol.">
        <title>Genome sequence of the necrotrophic plant pathogen Pythium ultimum reveals original pathogenicity mechanisms and effector repertoire.</title>
        <authorList>
            <person name="Levesque C.A."/>
            <person name="Brouwer H."/>
            <person name="Cano L."/>
            <person name="Hamilton J.P."/>
            <person name="Holt C."/>
            <person name="Huitema E."/>
            <person name="Raffaele S."/>
            <person name="Robideau G.P."/>
            <person name="Thines M."/>
            <person name="Win J."/>
            <person name="Zerillo M.M."/>
            <person name="Beakes G.W."/>
            <person name="Boore J.L."/>
            <person name="Busam D."/>
            <person name="Dumas B."/>
            <person name="Ferriera S."/>
            <person name="Fuerstenberg S.I."/>
            <person name="Gachon C.M."/>
            <person name="Gaulin E."/>
            <person name="Govers F."/>
            <person name="Grenville-Briggs L."/>
            <person name="Horner N."/>
            <person name="Hostetler J."/>
            <person name="Jiang R.H."/>
            <person name="Johnson J."/>
            <person name="Krajaejun T."/>
            <person name="Lin H."/>
            <person name="Meijer H.J."/>
            <person name="Moore B."/>
            <person name="Morris P."/>
            <person name="Phuntmart V."/>
            <person name="Puiu D."/>
            <person name="Shetty J."/>
            <person name="Stajich J.E."/>
            <person name="Tripathy S."/>
            <person name="Wawra S."/>
            <person name="van West P."/>
            <person name="Whitty B.R."/>
            <person name="Coutinho P.M."/>
            <person name="Henrissat B."/>
            <person name="Martin F."/>
            <person name="Thomas P.D."/>
            <person name="Tyler B.M."/>
            <person name="De Vries R.P."/>
            <person name="Kamoun S."/>
            <person name="Yandell M."/>
            <person name="Tisserat N."/>
            <person name="Buell C.R."/>
        </authorList>
    </citation>
    <scope>NUCLEOTIDE SEQUENCE</scope>
    <source>
        <strain evidence="2">DAOM:BR144</strain>
    </source>
</reference>
<dbReference type="OMA" id="FEPMSCD"/>
<dbReference type="HOGENOM" id="CLU_827619_0_0_1"/>
<keyword evidence="2" id="KW-1185">Reference proteome</keyword>
<accession>K3X705</accession>
<evidence type="ECO:0000313" key="1">
    <source>
        <dbReference type="EnsemblProtists" id="PYU1_T013004"/>
    </source>
</evidence>
<evidence type="ECO:0000313" key="2">
    <source>
        <dbReference type="Proteomes" id="UP000019132"/>
    </source>
</evidence>
<name>K3X705_GLOUD</name>
<protein>
    <submittedName>
        <fullName evidence="1">Uncharacterized protein</fullName>
    </submittedName>
</protein>
<sequence>MAASKRVRFRGSRYIEYDAEQAPVVRLAGAGRRSAPDTDAAVAASTVSKTSLQSLQLECKARGITWTPDATSAALLSLLQHEYVKEVRAALCALGLALPASDADGDASSSSELLGLQTQLELAELLVAQTMVENTNADSTVVAEASSTATRDEATALERVQLAKKELDGRVDEGYVFGRRFFSIETYIDSLEFEELVEIAQQRGIAIPVIPESETRAIKVVERDLCAKFSATGAGKPLKQLTMRELVVEAHARKLIVKDSRDHKGKKSKKGLLDKLRPVLREEVLAEKIQEKQDDLLRVLLRDVLEQEAAQSQKEALLRLIQRYLAEQQQGDDNQI</sequence>